<dbReference type="GO" id="GO:0003676">
    <property type="term" value="F:nucleic acid binding"/>
    <property type="evidence" value="ECO:0007669"/>
    <property type="project" value="InterPro"/>
</dbReference>
<dbReference type="AlphaFoldDB" id="A0AAW1JEW1"/>
<proteinExistence type="predicted"/>
<gene>
    <name evidence="3" type="ORF">QE152_g30729</name>
</gene>
<evidence type="ECO:0000313" key="3">
    <source>
        <dbReference type="EMBL" id="KAK9701293.1"/>
    </source>
</evidence>
<protein>
    <recommendedName>
        <fullName evidence="1">RNA-directed DNA polymerase</fullName>
        <ecNumber evidence="1">2.7.7.49</ecNumber>
    </recommendedName>
</protein>
<dbReference type="Gene3D" id="3.30.420.10">
    <property type="entry name" value="Ribonuclease H-like superfamily/Ribonuclease H"/>
    <property type="match status" value="1"/>
</dbReference>
<dbReference type="SUPFAM" id="SSF53098">
    <property type="entry name" value="Ribonuclease H-like"/>
    <property type="match status" value="1"/>
</dbReference>
<feature type="domain" description="Integrase catalytic" evidence="2">
    <location>
        <begin position="196"/>
        <end position="329"/>
    </location>
</feature>
<name>A0AAW1JEW1_POPJA</name>
<accession>A0AAW1JEW1</accession>
<keyword evidence="4" id="KW-1185">Reference proteome</keyword>
<dbReference type="GO" id="GO:0003964">
    <property type="term" value="F:RNA-directed DNA polymerase activity"/>
    <property type="evidence" value="ECO:0007669"/>
    <property type="project" value="UniProtKB-EC"/>
</dbReference>
<dbReference type="Pfam" id="PF00665">
    <property type="entry name" value="rve"/>
    <property type="match status" value="1"/>
</dbReference>
<dbReference type="GO" id="GO:0015074">
    <property type="term" value="P:DNA integration"/>
    <property type="evidence" value="ECO:0007669"/>
    <property type="project" value="InterPro"/>
</dbReference>
<dbReference type="InterPro" id="IPR041588">
    <property type="entry name" value="Integrase_H2C2"/>
</dbReference>
<dbReference type="InterPro" id="IPR036397">
    <property type="entry name" value="RNaseH_sf"/>
</dbReference>
<dbReference type="PROSITE" id="PS50994">
    <property type="entry name" value="INTEGRASE"/>
    <property type="match status" value="1"/>
</dbReference>
<organism evidence="3 4">
    <name type="scientific">Popillia japonica</name>
    <name type="common">Japanese beetle</name>
    <dbReference type="NCBI Taxonomy" id="7064"/>
    <lineage>
        <taxon>Eukaryota</taxon>
        <taxon>Metazoa</taxon>
        <taxon>Ecdysozoa</taxon>
        <taxon>Arthropoda</taxon>
        <taxon>Hexapoda</taxon>
        <taxon>Insecta</taxon>
        <taxon>Pterygota</taxon>
        <taxon>Neoptera</taxon>
        <taxon>Endopterygota</taxon>
        <taxon>Coleoptera</taxon>
        <taxon>Polyphaga</taxon>
        <taxon>Scarabaeiformia</taxon>
        <taxon>Scarabaeidae</taxon>
        <taxon>Rutelinae</taxon>
        <taxon>Popillia</taxon>
    </lineage>
</organism>
<dbReference type="EC" id="2.7.7.49" evidence="1"/>
<dbReference type="InterPro" id="IPR001584">
    <property type="entry name" value="Integrase_cat-core"/>
</dbReference>
<reference evidence="3 4" key="1">
    <citation type="journal article" date="2024" name="BMC Genomics">
        <title>De novo assembly and annotation of Popillia japonica's genome with initial clues to its potential as an invasive pest.</title>
        <authorList>
            <person name="Cucini C."/>
            <person name="Boschi S."/>
            <person name="Funari R."/>
            <person name="Cardaioli E."/>
            <person name="Iannotti N."/>
            <person name="Marturano G."/>
            <person name="Paoli F."/>
            <person name="Bruttini M."/>
            <person name="Carapelli A."/>
            <person name="Frati F."/>
            <person name="Nardi F."/>
        </authorList>
    </citation>
    <scope>NUCLEOTIDE SEQUENCE [LARGE SCALE GENOMIC DNA]</scope>
    <source>
        <strain evidence="3">DMR45628</strain>
    </source>
</reference>
<dbReference type="InterPro" id="IPR050951">
    <property type="entry name" value="Retrovirus_Pol_polyprotein"/>
</dbReference>
<dbReference type="Pfam" id="PF17921">
    <property type="entry name" value="Integrase_H2C2"/>
    <property type="match status" value="1"/>
</dbReference>
<comment type="caution">
    <text evidence="3">The sequence shown here is derived from an EMBL/GenBank/DDBJ whole genome shotgun (WGS) entry which is preliminary data.</text>
</comment>
<dbReference type="FunFam" id="1.10.340.70:FF:000003">
    <property type="entry name" value="Protein CBG25708"/>
    <property type="match status" value="1"/>
</dbReference>
<dbReference type="InterPro" id="IPR012337">
    <property type="entry name" value="RNaseH-like_sf"/>
</dbReference>
<dbReference type="PANTHER" id="PTHR37984">
    <property type="entry name" value="PROTEIN CBG26694"/>
    <property type="match status" value="1"/>
</dbReference>
<dbReference type="Gene3D" id="1.10.340.70">
    <property type="match status" value="1"/>
</dbReference>
<evidence type="ECO:0000313" key="4">
    <source>
        <dbReference type="Proteomes" id="UP001458880"/>
    </source>
</evidence>
<dbReference type="Proteomes" id="UP001458880">
    <property type="component" value="Unassembled WGS sequence"/>
</dbReference>
<evidence type="ECO:0000256" key="1">
    <source>
        <dbReference type="ARBA" id="ARBA00012493"/>
    </source>
</evidence>
<evidence type="ECO:0000259" key="2">
    <source>
        <dbReference type="PROSITE" id="PS50994"/>
    </source>
</evidence>
<dbReference type="EMBL" id="JASPKY010000417">
    <property type="protein sequence ID" value="KAK9701293.1"/>
    <property type="molecule type" value="Genomic_DNA"/>
</dbReference>
<sequence>MNNIPVLTASRLQRWAVELSAYQYDLVYRKANELAHADALSRLPNKSLVEESVCSFSNYYEMPLNSYDIAEHTKRDKVLNKAMELTKRGWTSKNSDEAFKRGWTSKNSDEALKPYFPKRSELSVENDCLFWGNRIVVPYDLRNDILELMHDQHIGVVRMKLLARNEVWWPNIDNDIEGYTKRCEPCQLNQKASVPVPYTPWSKTNKNWKRVHIDFFHYMSNTFLIIVDSHSKFLDIHLMNGTNAKNTIGKLRSTFSYFGLPEELVSDNGPPFNGEEYKKFCKSNGITHRFSPPLHPCSNGLAERAVGTVKSTLKKQLYENFQKKLKREQ</sequence>
<dbReference type="PANTHER" id="PTHR37984:SF10">
    <property type="entry name" value="RIBONUCLEASE H"/>
    <property type="match status" value="1"/>
</dbReference>